<dbReference type="Proteomes" id="UP000835052">
    <property type="component" value="Unassembled WGS sequence"/>
</dbReference>
<dbReference type="AlphaFoldDB" id="A0A8S1HC90"/>
<keyword evidence="4" id="KW-1185">Reference proteome</keyword>
<feature type="signal peptide" evidence="1">
    <location>
        <begin position="1"/>
        <end position="21"/>
    </location>
</feature>
<accession>A0A8S1HC90</accession>
<dbReference type="InterPro" id="IPR023393">
    <property type="entry name" value="START-like_dom_sf"/>
</dbReference>
<dbReference type="OrthoDB" id="74575at2759"/>
<dbReference type="GO" id="GO:0006694">
    <property type="term" value="P:steroid biosynthetic process"/>
    <property type="evidence" value="ECO:0007669"/>
    <property type="project" value="InterPro"/>
</dbReference>
<dbReference type="InterPro" id="IPR029866">
    <property type="entry name" value="StAR"/>
</dbReference>
<name>A0A8S1HC90_9PELO</name>
<evidence type="ECO:0000313" key="4">
    <source>
        <dbReference type="Proteomes" id="UP000835052"/>
    </source>
</evidence>
<sequence>MKYFLPLVFIVLDVFQNGALAGMTSITLHGVTDTLSPEYQKYGDALEIVVAAFREFEALFNDPDYHARRGWYMDYENSEGDVAYSKNTPLGKMITVRTELPLTPEDVMNETWHQMPDLPVWNDKIKYAQVVAAPTENFDIVAYGSNNVLIASGRDFVSARLRRKTENGHMLVSRSVDVEVPGLESVDGRVRAHLHLAGVCFQPHPKKPGHTLTNVVMLVDLKGMLPTFAVNRVLGRIALLDAVTNRHHFNDVKKRLDAERSLKP</sequence>
<dbReference type="InterPro" id="IPR002913">
    <property type="entry name" value="START_lipid-bd_dom"/>
</dbReference>
<feature type="chain" id="PRO_5035874715" description="START domain-containing protein" evidence="1">
    <location>
        <begin position="22"/>
        <end position="264"/>
    </location>
</feature>
<comment type="caution">
    <text evidence="3">The sequence shown here is derived from an EMBL/GenBank/DDBJ whole genome shotgun (WGS) entry which is preliminary data.</text>
</comment>
<gene>
    <name evidence="3" type="ORF">CAUJ_LOCUS6789</name>
</gene>
<evidence type="ECO:0000259" key="2">
    <source>
        <dbReference type="PROSITE" id="PS50848"/>
    </source>
</evidence>
<dbReference type="Gene3D" id="3.30.530.20">
    <property type="match status" value="1"/>
</dbReference>
<proteinExistence type="predicted"/>
<dbReference type="GO" id="GO:0120020">
    <property type="term" value="F:cholesterol transfer activity"/>
    <property type="evidence" value="ECO:0007669"/>
    <property type="project" value="InterPro"/>
</dbReference>
<dbReference type="SUPFAM" id="SSF55961">
    <property type="entry name" value="Bet v1-like"/>
    <property type="match status" value="1"/>
</dbReference>
<keyword evidence="1" id="KW-0732">Signal</keyword>
<organism evidence="3 4">
    <name type="scientific">Caenorhabditis auriculariae</name>
    <dbReference type="NCBI Taxonomy" id="2777116"/>
    <lineage>
        <taxon>Eukaryota</taxon>
        <taxon>Metazoa</taxon>
        <taxon>Ecdysozoa</taxon>
        <taxon>Nematoda</taxon>
        <taxon>Chromadorea</taxon>
        <taxon>Rhabditida</taxon>
        <taxon>Rhabditina</taxon>
        <taxon>Rhabditomorpha</taxon>
        <taxon>Rhabditoidea</taxon>
        <taxon>Rhabditidae</taxon>
        <taxon>Peloderinae</taxon>
        <taxon>Caenorhabditis</taxon>
    </lineage>
</organism>
<dbReference type="PANTHER" id="PTHR46489:SF1">
    <property type="entry name" value="STEROIDOGENIC ACUTE REGULATORY PROTEIN, MITOCHONDRIAL"/>
    <property type="match status" value="1"/>
</dbReference>
<evidence type="ECO:0000313" key="3">
    <source>
        <dbReference type="EMBL" id="CAD6190870.1"/>
    </source>
</evidence>
<dbReference type="EMBL" id="CAJGYM010000018">
    <property type="protein sequence ID" value="CAD6190870.1"/>
    <property type="molecule type" value="Genomic_DNA"/>
</dbReference>
<dbReference type="GO" id="GO:0015485">
    <property type="term" value="F:cholesterol binding"/>
    <property type="evidence" value="ECO:0007669"/>
    <property type="project" value="InterPro"/>
</dbReference>
<reference evidence="3" key="1">
    <citation type="submission" date="2020-10" db="EMBL/GenBank/DDBJ databases">
        <authorList>
            <person name="Kikuchi T."/>
        </authorList>
    </citation>
    <scope>NUCLEOTIDE SEQUENCE</scope>
    <source>
        <strain evidence="3">NKZ352</strain>
    </source>
</reference>
<evidence type="ECO:0000256" key="1">
    <source>
        <dbReference type="SAM" id="SignalP"/>
    </source>
</evidence>
<dbReference type="PANTHER" id="PTHR46489">
    <property type="entry name" value="STEROIDOGENIC ACUTE REGULATORY PROTEIN, MITOCHONDRIAL"/>
    <property type="match status" value="1"/>
</dbReference>
<dbReference type="SMART" id="SM00234">
    <property type="entry name" value="START"/>
    <property type="match status" value="1"/>
</dbReference>
<dbReference type="Pfam" id="PF01852">
    <property type="entry name" value="START"/>
    <property type="match status" value="1"/>
</dbReference>
<dbReference type="PROSITE" id="PS50848">
    <property type="entry name" value="START"/>
    <property type="match status" value="1"/>
</dbReference>
<protein>
    <recommendedName>
        <fullName evidence="2">START domain-containing protein</fullName>
    </recommendedName>
</protein>
<dbReference type="GO" id="GO:0005739">
    <property type="term" value="C:mitochondrion"/>
    <property type="evidence" value="ECO:0007669"/>
    <property type="project" value="InterPro"/>
</dbReference>
<feature type="domain" description="START" evidence="2">
    <location>
        <begin position="70"/>
        <end position="236"/>
    </location>
</feature>